<dbReference type="AlphaFoldDB" id="A0A6P9EJ16"/>
<gene>
    <name evidence="3" type="primary">LOC118348915</name>
</gene>
<dbReference type="InterPro" id="IPR052343">
    <property type="entry name" value="Retrotransposon-Effector_Assoc"/>
</dbReference>
<dbReference type="InterPro" id="IPR043502">
    <property type="entry name" value="DNA/RNA_pol_sf"/>
</dbReference>
<dbReference type="GeneID" id="118348915"/>
<dbReference type="Pfam" id="PF00078">
    <property type="entry name" value="RVT_1"/>
    <property type="match status" value="1"/>
</dbReference>
<reference evidence="3" key="1">
    <citation type="submission" date="2025-08" db="UniProtKB">
        <authorList>
            <consortium name="RefSeq"/>
        </authorList>
    </citation>
    <scope>IDENTIFICATION</scope>
    <source>
        <tissue evidence="3">Leaves</tissue>
    </source>
</reference>
<dbReference type="KEGG" id="jre:118348915"/>
<dbReference type="RefSeq" id="XP_035547381.1">
    <property type="nucleotide sequence ID" value="XM_035691488.1"/>
</dbReference>
<proteinExistence type="predicted"/>
<protein>
    <submittedName>
        <fullName evidence="3">Uncharacterized protein LOC118348915</fullName>
    </submittedName>
</protein>
<dbReference type="OrthoDB" id="1934719at2759"/>
<keyword evidence="2" id="KW-1185">Reference proteome</keyword>
<accession>A0A6P9EJ16</accession>
<name>A0A6P9EJ16_JUGRE</name>
<dbReference type="PANTHER" id="PTHR46890:SF48">
    <property type="entry name" value="RNA-DIRECTED DNA POLYMERASE"/>
    <property type="match status" value="1"/>
</dbReference>
<evidence type="ECO:0000259" key="1">
    <source>
        <dbReference type="Pfam" id="PF00078"/>
    </source>
</evidence>
<evidence type="ECO:0000313" key="2">
    <source>
        <dbReference type="Proteomes" id="UP000235220"/>
    </source>
</evidence>
<dbReference type="InterPro" id="IPR000477">
    <property type="entry name" value="RT_dom"/>
</dbReference>
<sequence length="247" mass="27844">MSMCKEDGTRVDNPTKVKKQIVGFLKRLLSEVSSNTPINQEVLRKAPPGRLTHDQCNDLLKGVTEGEIKDVLFSLKDNKALASDGYNALFFKKAWGIVGNDVVRAIKSFFTSGCLLREFNATTIALIPKVPDPTKLKTISCCNTIYKCISKIIANRIKPVLPHCRCKQQTTFVEGRRIGNNILLAQELLRNYHRDQGTPQCALKVDLMKAYDTVRWDFVLVVLKTIGFPQQSCIMDYGVCYYDQVYG</sequence>
<evidence type="ECO:0000313" key="3">
    <source>
        <dbReference type="RefSeq" id="XP_035547381.1"/>
    </source>
</evidence>
<dbReference type="SUPFAM" id="SSF56672">
    <property type="entry name" value="DNA/RNA polymerases"/>
    <property type="match status" value="1"/>
</dbReference>
<dbReference type="PANTHER" id="PTHR46890">
    <property type="entry name" value="NON-LTR RETROLELEMENT REVERSE TRANSCRIPTASE-LIKE PROTEIN-RELATED"/>
    <property type="match status" value="1"/>
</dbReference>
<organism evidence="2 3">
    <name type="scientific">Juglans regia</name>
    <name type="common">English walnut</name>
    <dbReference type="NCBI Taxonomy" id="51240"/>
    <lineage>
        <taxon>Eukaryota</taxon>
        <taxon>Viridiplantae</taxon>
        <taxon>Streptophyta</taxon>
        <taxon>Embryophyta</taxon>
        <taxon>Tracheophyta</taxon>
        <taxon>Spermatophyta</taxon>
        <taxon>Magnoliopsida</taxon>
        <taxon>eudicotyledons</taxon>
        <taxon>Gunneridae</taxon>
        <taxon>Pentapetalae</taxon>
        <taxon>rosids</taxon>
        <taxon>fabids</taxon>
        <taxon>Fagales</taxon>
        <taxon>Juglandaceae</taxon>
        <taxon>Juglans</taxon>
    </lineage>
</organism>
<feature type="domain" description="Reverse transcriptase" evidence="1">
    <location>
        <begin position="127"/>
        <end position="233"/>
    </location>
</feature>
<dbReference type="Proteomes" id="UP000235220">
    <property type="component" value="Chromosome 7"/>
</dbReference>
<dbReference type="InParanoid" id="A0A6P9EJ16"/>